<evidence type="ECO:0000256" key="1">
    <source>
        <dbReference type="SAM" id="MobiDB-lite"/>
    </source>
</evidence>
<keyword evidence="2" id="KW-0812">Transmembrane</keyword>
<dbReference type="EMBL" id="CP073721">
    <property type="protein sequence ID" value="UWZ37971.1"/>
    <property type="molecule type" value="Genomic_DNA"/>
</dbReference>
<evidence type="ECO:0000313" key="4">
    <source>
        <dbReference type="Proteomes" id="UP001058271"/>
    </source>
</evidence>
<keyword evidence="4" id="KW-1185">Reference proteome</keyword>
<evidence type="ECO:0000313" key="3">
    <source>
        <dbReference type="EMBL" id="UWZ37971.1"/>
    </source>
</evidence>
<feature type="compositionally biased region" description="Low complexity" evidence="1">
    <location>
        <begin position="211"/>
        <end position="236"/>
    </location>
</feature>
<accession>A0ABY5Z7C9</accession>
<dbReference type="RefSeq" id="WP_260727336.1">
    <property type="nucleotide sequence ID" value="NZ_BAAABS010000033.1"/>
</dbReference>
<feature type="region of interest" description="Disordered" evidence="1">
    <location>
        <begin position="209"/>
        <end position="259"/>
    </location>
</feature>
<reference evidence="3" key="1">
    <citation type="submission" date="2021-04" db="EMBL/GenBank/DDBJ databases">
        <title>Biosynthetic gene clusters of Dactylosporangioum roseum.</title>
        <authorList>
            <person name="Hartkoorn R.C."/>
            <person name="Beaudoing E."/>
            <person name="Hot D."/>
            <person name="Moureu S."/>
        </authorList>
    </citation>
    <scope>NUCLEOTIDE SEQUENCE</scope>
    <source>
        <strain evidence="3">NRRL B-16295</strain>
    </source>
</reference>
<feature type="compositionally biased region" description="Polar residues" evidence="1">
    <location>
        <begin position="237"/>
        <end position="259"/>
    </location>
</feature>
<organism evidence="3 4">
    <name type="scientific">Dactylosporangium roseum</name>
    <dbReference type="NCBI Taxonomy" id="47989"/>
    <lineage>
        <taxon>Bacteria</taxon>
        <taxon>Bacillati</taxon>
        <taxon>Actinomycetota</taxon>
        <taxon>Actinomycetes</taxon>
        <taxon>Micromonosporales</taxon>
        <taxon>Micromonosporaceae</taxon>
        <taxon>Dactylosporangium</taxon>
    </lineage>
</organism>
<name>A0ABY5Z7C9_9ACTN</name>
<gene>
    <name evidence="3" type="ORF">Drose_06775</name>
</gene>
<proteinExistence type="predicted"/>
<protein>
    <submittedName>
        <fullName evidence="3">Uncharacterized protein</fullName>
    </submittedName>
</protein>
<sequence length="259" mass="27598">MEPDPFAPPNPPEFSADRLLARKEQVITAFHKHSADLPKTVRSHRRRHLTLAAAGLVIAAAIGVPSLIGSRSNPAYALTPNADGTVTFVINDVSDPEGATRALRRAGIRAIVLPAHQPGTCPADQRGTHLRPYTTGVAQMFRDDKEHPELGANSIIIRPDHIGTGEVLVISVIRVGPAGDERTHVIRDVFREPGPTCYEPGQPWLGLYGVPTLSPPSSTTSTSRSASDPSSAPGPTDNRTSSSPDPQRSTATANPSRSR</sequence>
<keyword evidence="2" id="KW-1133">Transmembrane helix</keyword>
<evidence type="ECO:0000256" key="2">
    <source>
        <dbReference type="SAM" id="Phobius"/>
    </source>
</evidence>
<feature type="transmembrane region" description="Helical" evidence="2">
    <location>
        <begin position="49"/>
        <end position="68"/>
    </location>
</feature>
<dbReference type="Proteomes" id="UP001058271">
    <property type="component" value="Chromosome"/>
</dbReference>
<keyword evidence="2" id="KW-0472">Membrane</keyword>